<feature type="region of interest" description="Disordered" evidence="1">
    <location>
        <begin position="74"/>
        <end position="115"/>
    </location>
</feature>
<reference evidence="2 3" key="1">
    <citation type="submission" date="2024-12" db="EMBL/GenBank/DDBJ databases">
        <title>The unique morphological basis and parallel evolutionary history of personate flowers in Penstemon.</title>
        <authorList>
            <person name="Depatie T.H."/>
            <person name="Wessinger C.A."/>
        </authorList>
    </citation>
    <scope>NUCLEOTIDE SEQUENCE [LARGE SCALE GENOMIC DNA]</scope>
    <source>
        <strain evidence="2">WTNN_2</strain>
        <tissue evidence="2">Leaf</tissue>
    </source>
</reference>
<evidence type="ECO:0000313" key="3">
    <source>
        <dbReference type="Proteomes" id="UP001634393"/>
    </source>
</evidence>
<keyword evidence="3" id="KW-1185">Reference proteome</keyword>
<organism evidence="2 3">
    <name type="scientific">Penstemon smallii</name>
    <dbReference type="NCBI Taxonomy" id="265156"/>
    <lineage>
        <taxon>Eukaryota</taxon>
        <taxon>Viridiplantae</taxon>
        <taxon>Streptophyta</taxon>
        <taxon>Embryophyta</taxon>
        <taxon>Tracheophyta</taxon>
        <taxon>Spermatophyta</taxon>
        <taxon>Magnoliopsida</taxon>
        <taxon>eudicotyledons</taxon>
        <taxon>Gunneridae</taxon>
        <taxon>Pentapetalae</taxon>
        <taxon>asterids</taxon>
        <taxon>lamiids</taxon>
        <taxon>Lamiales</taxon>
        <taxon>Plantaginaceae</taxon>
        <taxon>Cheloneae</taxon>
        <taxon>Penstemon</taxon>
    </lineage>
</organism>
<dbReference type="InterPro" id="IPR011990">
    <property type="entry name" value="TPR-like_helical_dom_sf"/>
</dbReference>
<evidence type="ECO:0000313" key="2">
    <source>
        <dbReference type="EMBL" id="KAL3828300.1"/>
    </source>
</evidence>
<evidence type="ECO:0000256" key="1">
    <source>
        <dbReference type="SAM" id="MobiDB-lite"/>
    </source>
</evidence>
<dbReference type="Proteomes" id="UP001634393">
    <property type="component" value="Unassembled WGS sequence"/>
</dbReference>
<dbReference type="PANTHER" id="PTHR26312">
    <property type="entry name" value="TETRATRICOPEPTIDE REPEAT PROTEIN 5"/>
    <property type="match status" value="1"/>
</dbReference>
<dbReference type="Gene3D" id="1.25.40.10">
    <property type="entry name" value="Tetratricopeptide repeat domain"/>
    <property type="match status" value="2"/>
</dbReference>
<dbReference type="Pfam" id="PF13181">
    <property type="entry name" value="TPR_8"/>
    <property type="match status" value="1"/>
</dbReference>
<dbReference type="InterPro" id="IPR019734">
    <property type="entry name" value="TPR_rpt"/>
</dbReference>
<dbReference type="PANTHER" id="PTHR26312:SF225">
    <property type="entry name" value="TPR REPEAT PROTEIN"/>
    <property type="match status" value="1"/>
</dbReference>
<protein>
    <submittedName>
        <fullName evidence="2">Uncharacterized protein</fullName>
    </submittedName>
</protein>
<dbReference type="AlphaFoldDB" id="A0ABD3SV05"/>
<accession>A0ABD3SV05</accession>
<comment type="caution">
    <text evidence="2">The sequence shown here is derived from an EMBL/GenBank/DDBJ whole genome shotgun (WGS) entry which is preliminary data.</text>
</comment>
<sequence>MDDSLHTDENQILHTEPSFCIYSDNDELGENEDLIKERLIKSEGKLERSVSIGENVDNEFSFGRSTMMIIKEEEEVKGDEENDRFKGESLSPPLSTEDGGNEANGIGSGNVRFRPSNSADSGDLGEYYNAMICENPSDPLVLRNYAQYLEAKRDFVGAEEYYYRATLADPKDGEVLSLYAKLVWQIHGDQGRASLYFERATEAAPEDSHVLAAHANFLWEIDENDDEEEDNMPNTQVSVDFEQVKRPSSPSLHLAMGLGINMVGFGCGDKDEISDVEEHDRRMVEENPCNPLVLRNYANFLHQSKGDLDRAEDYYSRAILADPYDGLTLSEYANLVWQLHRDKDRALSYFNQAVQATPEDSNVLASYAKFLWEMDDDEDDTYDQKMPFSQRAAAVTTNA</sequence>
<gene>
    <name evidence="2" type="ORF">ACJIZ3_017102</name>
</gene>
<dbReference type="EMBL" id="JBJXBP010000005">
    <property type="protein sequence ID" value="KAL3828300.1"/>
    <property type="molecule type" value="Genomic_DNA"/>
</dbReference>
<proteinExistence type="predicted"/>
<dbReference type="SUPFAM" id="SSF48452">
    <property type="entry name" value="TPR-like"/>
    <property type="match status" value="2"/>
</dbReference>
<name>A0ABD3SV05_9LAMI</name>